<name>A0A6C2U0T8_PONDE</name>
<dbReference type="PANTHER" id="PTHR42693:SF53">
    <property type="entry name" value="ENDO-4-O-SULFATASE"/>
    <property type="match status" value="1"/>
</dbReference>
<evidence type="ECO:0000259" key="7">
    <source>
        <dbReference type="Pfam" id="PF00884"/>
    </source>
</evidence>
<keyword evidence="2" id="KW-0479">Metal-binding</keyword>
<dbReference type="Proteomes" id="UP000366872">
    <property type="component" value="Unassembled WGS sequence"/>
</dbReference>
<dbReference type="GO" id="GO:0004065">
    <property type="term" value="F:arylsulfatase activity"/>
    <property type="evidence" value="ECO:0007669"/>
    <property type="project" value="TreeGrafter"/>
</dbReference>
<dbReference type="CDD" id="cd16146">
    <property type="entry name" value="ARS_like"/>
    <property type="match status" value="1"/>
</dbReference>
<evidence type="ECO:0000256" key="6">
    <source>
        <dbReference type="SAM" id="SignalP"/>
    </source>
</evidence>
<sequence length="497" mass="56163">MKKLVAAVLSLVIFTTAYAAPDNQSGTDADKPNIIFVLTDDMSWGEMGCSGNKIIRTPNLDRLYEQSLRFRNFHVASYCAPTRAQLMSGRHEFFAGVTDTRYERDNLRDDITILPQYFKQAGYRTAMIGKWHLASVETGLTGKPLAPYKRGFDMALYVRNQVNRFNPFLSRNGTLEKFEGYCGDILFAEAMKWIENGDVEQPYFLYLATSIPHGPVAAPEEYLALYQDSGLTKKQAGYYAMVSNVDTNMGRLMQWLEKRQGKRKTILIFMTDNGHAISGYQGAGHNADGTLQPDGLYNAGLRGGKNQQWQGGTCVPFFLYWPGVADAARDNTTLASGMDILPTFCDIIGVKPDDPGLQGHSLLNDVLGKPTSVPKDRILYNHCGRWTYPAELESFKYNASVITDRYRLVWERKGKSNKDAERSLALYDYRSDPGEKQNVIDQHPEVAKRLQEAFEPWWEEAKRGMVNDLHQLKTGNLIGTKPKKNKDDALKKRKEKK</sequence>
<dbReference type="Pfam" id="PF00884">
    <property type="entry name" value="Sulfatase"/>
    <property type="match status" value="1"/>
</dbReference>
<protein>
    <submittedName>
        <fullName evidence="8">Arylsulfatase</fullName>
    </submittedName>
</protein>
<dbReference type="InterPro" id="IPR050738">
    <property type="entry name" value="Sulfatase"/>
</dbReference>
<dbReference type="PROSITE" id="PS00149">
    <property type="entry name" value="SULFATASE_2"/>
    <property type="match status" value="1"/>
</dbReference>
<reference evidence="8 9" key="1">
    <citation type="submission" date="2019-04" db="EMBL/GenBank/DDBJ databases">
        <authorList>
            <person name="Van Vliet M D."/>
        </authorList>
    </citation>
    <scope>NUCLEOTIDE SEQUENCE [LARGE SCALE GENOMIC DNA]</scope>
    <source>
        <strain evidence="8 9">F1</strain>
    </source>
</reference>
<feature type="domain" description="Sulfatase N-terminal" evidence="7">
    <location>
        <begin position="32"/>
        <end position="350"/>
    </location>
</feature>
<feature type="chain" id="PRO_5029005954" evidence="6">
    <location>
        <begin position="20"/>
        <end position="497"/>
    </location>
</feature>
<keyword evidence="9" id="KW-1185">Reference proteome</keyword>
<keyword evidence="3" id="KW-0378">Hydrolase</keyword>
<evidence type="ECO:0000256" key="1">
    <source>
        <dbReference type="ARBA" id="ARBA00008779"/>
    </source>
</evidence>
<keyword evidence="4" id="KW-0106">Calcium</keyword>
<evidence type="ECO:0000256" key="5">
    <source>
        <dbReference type="SAM" id="MobiDB-lite"/>
    </source>
</evidence>
<dbReference type="InterPro" id="IPR024607">
    <property type="entry name" value="Sulfatase_CS"/>
</dbReference>
<dbReference type="InterPro" id="IPR017850">
    <property type="entry name" value="Alkaline_phosphatase_core_sf"/>
</dbReference>
<accession>A0A6C2U0T8</accession>
<evidence type="ECO:0000313" key="8">
    <source>
        <dbReference type="EMBL" id="VGO13570.1"/>
    </source>
</evidence>
<dbReference type="SUPFAM" id="SSF53649">
    <property type="entry name" value="Alkaline phosphatase-like"/>
    <property type="match status" value="1"/>
</dbReference>
<comment type="similarity">
    <text evidence="1">Belongs to the sulfatase family.</text>
</comment>
<dbReference type="RefSeq" id="WP_136079132.1">
    <property type="nucleotide sequence ID" value="NZ_CAAHFG010000001.1"/>
</dbReference>
<dbReference type="InterPro" id="IPR000917">
    <property type="entry name" value="Sulfatase_N"/>
</dbReference>
<dbReference type="GO" id="GO:0046872">
    <property type="term" value="F:metal ion binding"/>
    <property type="evidence" value="ECO:0007669"/>
    <property type="project" value="UniProtKB-KW"/>
</dbReference>
<keyword evidence="6" id="KW-0732">Signal</keyword>
<evidence type="ECO:0000256" key="4">
    <source>
        <dbReference type="ARBA" id="ARBA00022837"/>
    </source>
</evidence>
<evidence type="ECO:0000313" key="9">
    <source>
        <dbReference type="Proteomes" id="UP000366872"/>
    </source>
</evidence>
<dbReference type="EMBL" id="CAAHFG010000001">
    <property type="protein sequence ID" value="VGO13570.1"/>
    <property type="molecule type" value="Genomic_DNA"/>
</dbReference>
<feature type="signal peptide" evidence="6">
    <location>
        <begin position="1"/>
        <end position="19"/>
    </location>
</feature>
<dbReference type="AlphaFoldDB" id="A0A6C2U0T8"/>
<dbReference type="Gene3D" id="3.40.720.10">
    <property type="entry name" value="Alkaline Phosphatase, subunit A"/>
    <property type="match status" value="1"/>
</dbReference>
<gene>
    <name evidence="8" type="primary">atsA_135</name>
    <name evidence="8" type="ORF">PDESU_02127</name>
</gene>
<evidence type="ECO:0000256" key="3">
    <source>
        <dbReference type="ARBA" id="ARBA00022801"/>
    </source>
</evidence>
<proteinExistence type="inferred from homology"/>
<organism evidence="8 9">
    <name type="scientific">Pontiella desulfatans</name>
    <dbReference type="NCBI Taxonomy" id="2750659"/>
    <lineage>
        <taxon>Bacteria</taxon>
        <taxon>Pseudomonadati</taxon>
        <taxon>Kiritimatiellota</taxon>
        <taxon>Kiritimatiellia</taxon>
        <taxon>Kiritimatiellales</taxon>
        <taxon>Pontiellaceae</taxon>
        <taxon>Pontiella</taxon>
    </lineage>
</organism>
<dbReference type="Gene3D" id="3.30.1120.10">
    <property type="match status" value="1"/>
</dbReference>
<dbReference type="PANTHER" id="PTHR42693">
    <property type="entry name" value="ARYLSULFATASE FAMILY MEMBER"/>
    <property type="match status" value="1"/>
</dbReference>
<feature type="region of interest" description="Disordered" evidence="5">
    <location>
        <begin position="473"/>
        <end position="497"/>
    </location>
</feature>
<evidence type="ECO:0000256" key="2">
    <source>
        <dbReference type="ARBA" id="ARBA00022723"/>
    </source>
</evidence>